<sequence length="215" mass="24267">MHGEKTSVPEEIKGWNWGAFSFNIIWGIANKSYLPLLALIPIFNIIWVFVCGFRGSEWAWKKGGFQNNATDIDRFQLIQKTWKRSGFWFLLINLIGIVLISGTLVITRQHGITPTKVEKVKIDPVLSKNNDSSTYTEVVSILGEPEKTFHPSQHDITSLKNLDTPASYTAIWGNSNNHVIMNFTGFDYTIENSKVTGINAVFRNGKVIQKGDFSN</sequence>
<reference evidence="2 3" key="1">
    <citation type="journal article" date="2015" name="Genome Announc.">
        <title>Expanding the biotechnology potential of lactobacilli through comparative genomics of 213 strains and associated genera.</title>
        <authorList>
            <person name="Sun Z."/>
            <person name="Harris H.M."/>
            <person name="McCann A."/>
            <person name="Guo C."/>
            <person name="Argimon S."/>
            <person name="Zhang W."/>
            <person name="Yang X."/>
            <person name="Jeffery I.B."/>
            <person name="Cooney J.C."/>
            <person name="Kagawa T.F."/>
            <person name="Liu W."/>
            <person name="Song Y."/>
            <person name="Salvetti E."/>
            <person name="Wrobel A."/>
            <person name="Rasinkangas P."/>
            <person name="Parkhill J."/>
            <person name="Rea M.C."/>
            <person name="O'Sullivan O."/>
            <person name="Ritari J."/>
            <person name="Douillard F.P."/>
            <person name="Paul Ross R."/>
            <person name="Yang R."/>
            <person name="Briner A.E."/>
            <person name="Felis G.E."/>
            <person name="de Vos W.M."/>
            <person name="Barrangou R."/>
            <person name="Klaenhammer T.R."/>
            <person name="Caufield P.W."/>
            <person name="Cui Y."/>
            <person name="Zhang H."/>
            <person name="O'Toole P.W."/>
        </authorList>
    </citation>
    <scope>NUCLEOTIDE SEQUENCE [LARGE SCALE GENOMIC DNA]</scope>
    <source>
        <strain evidence="2 3">DSM 20014</strain>
    </source>
</reference>
<evidence type="ECO:0000313" key="3">
    <source>
        <dbReference type="Proteomes" id="UP000051673"/>
    </source>
</evidence>
<dbReference type="Proteomes" id="UP000051673">
    <property type="component" value="Unassembled WGS sequence"/>
</dbReference>
<proteinExistence type="predicted"/>
<keyword evidence="1" id="KW-0472">Membrane</keyword>
<keyword evidence="1" id="KW-1133">Transmembrane helix</keyword>
<dbReference type="RefSeq" id="WP_201782732.1">
    <property type="nucleotide sequence ID" value="NZ_JQCD01000024.1"/>
</dbReference>
<accession>A0A0R2JII5</accession>
<dbReference type="AlphaFoldDB" id="A0A0R2JII5"/>
<dbReference type="EMBL" id="JQCD01000024">
    <property type="protein sequence ID" value="KRN77090.1"/>
    <property type="molecule type" value="Genomic_DNA"/>
</dbReference>
<evidence type="ECO:0000256" key="1">
    <source>
        <dbReference type="SAM" id="Phobius"/>
    </source>
</evidence>
<dbReference type="PATRIC" id="fig|1620.3.peg.615"/>
<dbReference type="STRING" id="1620.IV67_GL000607"/>
<comment type="caution">
    <text evidence="2">The sequence shown here is derived from an EMBL/GenBank/DDBJ whole genome shotgun (WGS) entry which is preliminary data.</text>
</comment>
<keyword evidence="3" id="KW-1185">Reference proteome</keyword>
<keyword evidence="1" id="KW-0812">Transmembrane</keyword>
<feature type="transmembrane region" description="Helical" evidence="1">
    <location>
        <begin position="33"/>
        <end position="53"/>
    </location>
</feature>
<feature type="transmembrane region" description="Helical" evidence="1">
    <location>
        <begin position="87"/>
        <end position="106"/>
    </location>
</feature>
<organism evidence="2 3">
    <name type="scientific">Weissella minor</name>
    <dbReference type="NCBI Taxonomy" id="1620"/>
    <lineage>
        <taxon>Bacteria</taxon>
        <taxon>Bacillati</taxon>
        <taxon>Bacillota</taxon>
        <taxon>Bacilli</taxon>
        <taxon>Lactobacillales</taxon>
        <taxon>Lactobacillaceae</taxon>
        <taxon>Weissella</taxon>
    </lineage>
</organism>
<name>A0A0R2JII5_9LACO</name>
<evidence type="ECO:0000313" key="2">
    <source>
        <dbReference type="EMBL" id="KRN77090.1"/>
    </source>
</evidence>
<protein>
    <submittedName>
        <fullName evidence="2">Uncharacterized protein</fullName>
    </submittedName>
</protein>
<gene>
    <name evidence="2" type="ORF">IV67_GL000607</name>
</gene>